<dbReference type="Gene3D" id="2.40.37.10">
    <property type="entry name" value="Lyase, Ornithine Decarboxylase, Chain A, domain 1"/>
    <property type="match status" value="1"/>
</dbReference>
<dbReference type="NCBIfam" id="TIGR00492">
    <property type="entry name" value="alr"/>
    <property type="match status" value="1"/>
</dbReference>
<dbReference type="SMART" id="SM01005">
    <property type="entry name" value="Ala_racemase_C"/>
    <property type="match status" value="1"/>
</dbReference>
<comment type="catalytic activity">
    <reaction evidence="1 7">
        <text>L-alanine = D-alanine</text>
        <dbReference type="Rhea" id="RHEA:20249"/>
        <dbReference type="ChEBI" id="CHEBI:57416"/>
        <dbReference type="ChEBI" id="CHEBI:57972"/>
        <dbReference type="EC" id="5.1.1.1"/>
    </reaction>
</comment>
<dbReference type="GO" id="GO:0030170">
    <property type="term" value="F:pyridoxal phosphate binding"/>
    <property type="evidence" value="ECO:0007669"/>
    <property type="project" value="UniProtKB-UniRule"/>
</dbReference>
<dbReference type="InterPro" id="IPR001608">
    <property type="entry name" value="Ala_racemase_N"/>
</dbReference>
<dbReference type="PRINTS" id="PR00992">
    <property type="entry name" value="ALARACEMASE"/>
</dbReference>
<gene>
    <name evidence="11" type="primary">alr</name>
    <name evidence="11" type="ORF">EOE48_22220</name>
</gene>
<keyword evidence="5 7" id="KW-0663">Pyridoxal phosphate</keyword>
<evidence type="ECO:0000256" key="5">
    <source>
        <dbReference type="ARBA" id="ARBA00022898"/>
    </source>
</evidence>
<accession>A0A3S2V3P0</accession>
<dbReference type="RefSeq" id="WP_127733071.1">
    <property type="nucleotide sequence ID" value="NZ_SACP01000028.1"/>
</dbReference>
<name>A0A3S2V3P0_9HYPH</name>
<comment type="function">
    <text evidence="7">Catalyzes the interconversion of L-alanine and D-alanine. May also act on other amino acids.</text>
</comment>
<reference evidence="11 12" key="1">
    <citation type="submission" date="2019-01" db="EMBL/GenBank/DDBJ databases">
        <authorList>
            <person name="Chen W.-M."/>
        </authorList>
    </citation>
    <scope>NUCLEOTIDE SEQUENCE [LARGE SCALE GENOMIC DNA]</scope>
    <source>
        <strain evidence="11 12">TER-1</strain>
    </source>
</reference>
<dbReference type="GO" id="GO:0005829">
    <property type="term" value="C:cytosol"/>
    <property type="evidence" value="ECO:0007669"/>
    <property type="project" value="TreeGrafter"/>
</dbReference>
<evidence type="ECO:0000313" key="12">
    <source>
        <dbReference type="Proteomes" id="UP000286997"/>
    </source>
</evidence>
<comment type="similarity">
    <text evidence="3 7">Belongs to the alanine racemase family.</text>
</comment>
<dbReference type="InterPro" id="IPR011079">
    <property type="entry name" value="Ala_racemase_C"/>
</dbReference>
<protein>
    <recommendedName>
        <fullName evidence="4 7">Alanine racemase</fullName>
        <ecNumber evidence="4 7">5.1.1.1</ecNumber>
    </recommendedName>
</protein>
<dbReference type="Pfam" id="PF00842">
    <property type="entry name" value="Ala_racemase_C"/>
    <property type="match status" value="1"/>
</dbReference>
<feature type="active site" description="Proton acceptor; specific for D-alanine" evidence="7">
    <location>
        <position position="45"/>
    </location>
</feature>
<dbReference type="InterPro" id="IPR029066">
    <property type="entry name" value="PLP-binding_barrel"/>
</dbReference>
<comment type="caution">
    <text evidence="11">The sequence shown here is derived from an EMBL/GenBank/DDBJ whole genome shotgun (WGS) entry which is preliminary data.</text>
</comment>
<dbReference type="InterPro" id="IPR020622">
    <property type="entry name" value="Ala_racemase_pyridoxalP-BS"/>
</dbReference>
<comment type="cofactor">
    <cofactor evidence="2 7 8">
        <name>pyridoxal 5'-phosphate</name>
        <dbReference type="ChEBI" id="CHEBI:597326"/>
    </cofactor>
</comment>
<dbReference type="GO" id="GO:0030632">
    <property type="term" value="P:D-alanine biosynthetic process"/>
    <property type="evidence" value="ECO:0007669"/>
    <property type="project" value="UniProtKB-UniRule"/>
</dbReference>
<feature type="active site" description="Proton acceptor; specific for L-alanine" evidence="7">
    <location>
        <position position="261"/>
    </location>
</feature>
<dbReference type="InterPro" id="IPR009006">
    <property type="entry name" value="Ala_racemase/Decarboxylase_C"/>
</dbReference>
<feature type="binding site" evidence="7 9">
    <location>
        <position position="309"/>
    </location>
    <ligand>
        <name>substrate</name>
    </ligand>
</feature>
<evidence type="ECO:0000256" key="3">
    <source>
        <dbReference type="ARBA" id="ARBA00007880"/>
    </source>
</evidence>
<keyword evidence="6 7" id="KW-0413">Isomerase</keyword>
<dbReference type="OrthoDB" id="9813814at2"/>
<evidence type="ECO:0000256" key="6">
    <source>
        <dbReference type="ARBA" id="ARBA00023235"/>
    </source>
</evidence>
<feature type="modified residue" description="N6-(pyridoxal phosphate)lysine" evidence="7 8">
    <location>
        <position position="45"/>
    </location>
</feature>
<evidence type="ECO:0000259" key="10">
    <source>
        <dbReference type="SMART" id="SM01005"/>
    </source>
</evidence>
<evidence type="ECO:0000256" key="7">
    <source>
        <dbReference type="HAMAP-Rule" id="MF_01201"/>
    </source>
</evidence>
<dbReference type="PANTHER" id="PTHR30511">
    <property type="entry name" value="ALANINE RACEMASE"/>
    <property type="match status" value="1"/>
</dbReference>
<dbReference type="EMBL" id="SACP01000028">
    <property type="protein sequence ID" value="RVU14628.1"/>
    <property type="molecule type" value="Genomic_DNA"/>
</dbReference>
<feature type="domain" description="Alanine racemase C-terminal" evidence="10">
    <location>
        <begin position="240"/>
        <end position="366"/>
    </location>
</feature>
<dbReference type="SUPFAM" id="SSF51419">
    <property type="entry name" value="PLP-binding barrel"/>
    <property type="match status" value="1"/>
</dbReference>
<feature type="binding site" evidence="7 9">
    <location>
        <position position="140"/>
    </location>
    <ligand>
        <name>substrate</name>
    </ligand>
</feature>
<dbReference type="InterPro" id="IPR000821">
    <property type="entry name" value="Ala_racemase"/>
</dbReference>
<comment type="pathway">
    <text evidence="7">Amino-acid biosynthesis; D-alanine biosynthesis; D-alanine from L-alanine: step 1/1.</text>
</comment>
<dbReference type="PANTHER" id="PTHR30511:SF0">
    <property type="entry name" value="ALANINE RACEMASE, CATABOLIC-RELATED"/>
    <property type="match status" value="1"/>
</dbReference>
<dbReference type="PROSITE" id="PS00395">
    <property type="entry name" value="ALANINE_RACEMASE"/>
    <property type="match status" value="1"/>
</dbReference>
<organism evidence="11 12">
    <name type="scientific">Methylobacterium oryzihabitans</name>
    <dbReference type="NCBI Taxonomy" id="2499852"/>
    <lineage>
        <taxon>Bacteria</taxon>
        <taxon>Pseudomonadati</taxon>
        <taxon>Pseudomonadota</taxon>
        <taxon>Alphaproteobacteria</taxon>
        <taxon>Hyphomicrobiales</taxon>
        <taxon>Methylobacteriaceae</taxon>
        <taxon>Methylobacterium</taxon>
    </lineage>
</organism>
<dbReference type="SUPFAM" id="SSF50621">
    <property type="entry name" value="Alanine racemase C-terminal domain-like"/>
    <property type="match status" value="1"/>
</dbReference>
<dbReference type="Gene3D" id="3.20.20.10">
    <property type="entry name" value="Alanine racemase"/>
    <property type="match status" value="1"/>
</dbReference>
<dbReference type="EC" id="5.1.1.1" evidence="4 7"/>
<keyword evidence="12" id="KW-1185">Reference proteome</keyword>
<dbReference type="Proteomes" id="UP000286997">
    <property type="component" value="Unassembled WGS sequence"/>
</dbReference>
<evidence type="ECO:0000256" key="4">
    <source>
        <dbReference type="ARBA" id="ARBA00013089"/>
    </source>
</evidence>
<evidence type="ECO:0000256" key="2">
    <source>
        <dbReference type="ARBA" id="ARBA00001933"/>
    </source>
</evidence>
<sequence length="375" mass="38710">MTASSIPASSLRGHGARLTIDLAALGENWRRLVDAAGSETAAVVKADAYGCGIPRVAPALWAAGCRTFFVAHLSEAAAARAALPPEAVIYVLNGFPPGSAGAYRALDVRPVLGSREEIAEWAQAGEGAPAALHVDTGMNRLGLGPDEALALAGGPLLSRVAPALLMSHLVSAEVPGDPITARQAGSFARLRAAFPGVPASLANSSGVFLGESVRHDLARPGYALYGGNPTPGRPNPMRPVVRLEAEIAQIREVGPGETAGYNARWTAPGPRRLATLSLGYADGFPRAASNRGEALVGGVRCPFVGVVSMDLVILDVTEVPVEALRRGAPAVLIGDALDLDTVGRNAGTIGYEILTGLGSRYDRRHLDEAGHRAPG</sequence>
<evidence type="ECO:0000256" key="8">
    <source>
        <dbReference type="PIRSR" id="PIRSR600821-50"/>
    </source>
</evidence>
<dbReference type="GO" id="GO:0008784">
    <property type="term" value="F:alanine racemase activity"/>
    <property type="evidence" value="ECO:0007669"/>
    <property type="project" value="UniProtKB-UniRule"/>
</dbReference>
<evidence type="ECO:0000256" key="9">
    <source>
        <dbReference type="PIRSR" id="PIRSR600821-52"/>
    </source>
</evidence>
<evidence type="ECO:0000256" key="1">
    <source>
        <dbReference type="ARBA" id="ARBA00000316"/>
    </source>
</evidence>
<dbReference type="CDD" id="cd00430">
    <property type="entry name" value="PLPDE_III_AR"/>
    <property type="match status" value="1"/>
</dbReference>
<dbReference type="HAMAP" id="MF_01201">
    <property type="entry name" value="Ala_racemase"/>
    <property type="match status" value="1"/>
</dbReference>
<proteinExistence type="inferred from homology"/>
<evidence type="ECO:0000313" key="11">
    <source>
        <dbReference type="EMBL" id="RVU14628.1"/>
    </source>
</evidence>
<dbReference type="UniPathway" id="UPA00042">
    <property type="reaction ID" value="UER00497"/>
</dbReference>
<dbReference type="AlphaFoldDB" id="A0A3S2V3P0"/>
<dbReference type="Pfam" id="PF01168">
    <property type="entry name" value="Ala_racemase_N"/>
    <property type="match status" value="1"/>
</dbReference>